<evidence type="ECO:0000313" key="2">
    <source>
        <dbReference type="EMBL" id="GAG19866.1"/>
    </source>
</evidence>
<dbReference type="InterPro" id="IPR011611">
    <property type="entry name" value="PfkB_dom"/>
</dbReference>
<dbReference type="PANTHER" id="PTHR46969:SF1">
    <property type="entry name" value="BIFUNCTIONAL PROTEIN HLDE"/>
    <property type="match status" value="1"/>
</dbReference>
<sequence length="260" mass="28287">LRKALSLAKIPLQHIITDKSRPTILKSRIIAGSQHVVRVDREDRTEPPPPLMKQVIKQLKTFIPKSDVVIISDYGKGMVTKETASIVISLARKFKKFVAVDPKGADYSKYSRASIITPNLAEASLATGIKLIDDKSVIKAGKVLLKQTRTKYILITRGKDGMSLFSDKGVIHIPVIPREVFDITGAGDTVISTLSLAVAAGARTENAAILANAAASVVVGKIGTAPCYREELEEALEGHEPITRKIKLHQELSPIIKKLK</sequence>
<comment type="caution">
    <text evidence="2">The sequence shown here is derived from an EMBL/GenBank/DDBJ whole genome shotgun (WGS) entry which is preliminary data.</text>
</comment>
<dbReference type="GO" id="GO:0033785">
    <property type="term" value="F:heptose 7-phosphate kinase activity"/>
    <property type="evidence" value="ECO:0007669"/>
    <property type="project" value="TreeGrafter"/>
</dbReference>
<feature type="domain" description="Carbohydrate kinase PfkB" evidence="1">
    <location>
        <begin position="2"/>
        <end position="228"/>
    </location>
</feature>
<feature type="non-terminal residue" evidence="2">
    <location>
        <position position="260"/>
    </location>
</feature>
<evidence type="ECO:0000259" key="1">
    <source>
        <dbReference type="Pfam" id="PF00294"/>
    </source>
</evidence>
<reference evidence="2" key="1">
    <citation type="journal article" date="2014" name="Front. Microbiol.">
        <title>High frequency of phylogenetically diverse reductive dehalogenase-homologous genes in deep subseafloor sedimentary metagenomes.</title>
        <authorList>
            <person name="Kawai M."/>
            <person name="Futagami T."/>
            <person name="Toyoda A."/>
            <person name="Takaki Y."/>
            <person name="Nishi S."/>
            <person name="Hori S."/>
            <person name="Arai W."/>
            <person name="Tsubouchi T."/>
            <person name="Morono Y."/>
            <person name="Uchiyama I."/>
            <person name="Ito T."/>
            <person name="Fujiyama A."/>
            <person name="Inagaki F."/>
            <person name="Takami H."/>
        </authorList>
    </citation>
    <scope>NUCLEOTIDE SEQUENCE</scope>
    <source>
        <strain evidence="2">Expedition CK06-06</strain>
    </source>
</reference>
<feature type="non-terminal residue" evidence="2">
    <location>
        <position position="1"/>
    </location>
</feature>
<accession>X0X4D5</accession>
<dbReference type="PANTHER" id="PTHR46969">
    <property type="entry name" value="BIFUNCTIONAL PROTEIN HLDE"/>
    <property type="match status" value="1"/>
</dbReference>
<name>X0X4D5_9ZZZZ</name>
<dbReference type="AlphaFoldDB" id="X0X4D5"/>
<dbReference type="EMBL" id="BARS01032908">
    <property type="protein sequence ID" value="GAG19866.1"/>
    <property type="molecule type" value="Genomic_DNA"/>
</dbReference>
<proteinExistence type="predicted"/>
<protein>
    <recommendedName>
        <fullName evidence="1">Carbohydrate kinase PfkB domain-containing protein</fullName>
    </recommendedName>
</protein>
<organism evidence="2">
    <name type="scientific">marine sediment metagenome</name>
    <dbReference type="NCBI Taxonomy" id="412755"/>
    <lineage>
        <taxon>unclassified sequences</taxon>
        <taxon>metagenomes</taxon>
        <taxon>ecological metagenomes</taxon>
    </lineage>
</organism>
<dbReference type="Gene3D" id="3.40.1190.20">
    <property type="match status" value="1"/>
</dbReference>
<dbReference type="GO" id="GO:0005829">
    <property type="term" value="C:cytosol"/>
    <property type="evidence" value="ECO:0007669"/>
    <property type="project" value="TreeGrafter"/>
</dbReference>
<gene>
    <name evidence="2" type="ORF">S01H1_51025</name>
</gene>
<dbReference type="SUPFAM" id="SSF53613">
    <property type="entry name" value="Ribokinase-like"/>
    <property type="match status" value="1"/>
</dbReference>
<dbReference type="GO" id="GO:0033786">
    <property type="term" value="F:heptose-1-phosphate adenylyltransferase activity"/>
    <property type="evidence" value="ECO:0007669"/>
    <property type="project" value="TreeGrafter"/>
</dbReference>
<dbReference type="Pfam" id="PF00294">
    <property type="entry name" value="PfkB"/>
    <property type="match status" value="1"/>
</dbReference>
<dbReference type="InterPro" id="IPR029056">
    <property type="entry name" value="Ribokinase-like"/>
</dbReference>